<accession>A0A6S6T1B1</accession>
<gene>
    <name evidence="1" type="ORF">HELGO_WM97519</name>
</gene>
<proteinExistence type="predicted"/>
<evidence type="ECO:0000313" key="1">
    <source>
        <dbReference type="EMBL" id="CAA6812402.1"/>
    </source>
</evidence>
<protein>
    <recommendedName>
        <fullName evidence="2">DUF3108 domain-containing protein</fullName>
    </recommendedName>
</protein>
<dbReference type="InterPro" id="IPR021457">
    <property type="entry name" value="DUF3108"/>
</dbReference>
<feature type="non-terminal residue" evidence="1">
    <location>
        <position position="1"/>
    </location>
</feature>
<reference evidence="1" key="1">
    <citation type="submission" date="2020-01" db="EMBL/GenBank/DDBJ databases">
        <authorList>
            <person name="Meier V. D."/>
            <person name="Meier V D."/>
        </authorList>
    </citation>
    <scope>NUCLEOTIDE SEQUENCE</scope>
    <source>
        <strain evidence="1">HLG_WM_MAG_08</strain>
    </source>
</reference>
<organism evidence="1">
    <name type="scientific">uncultured Thiotrichaceae bacterium</name>
    <dbReference type="NCBI Taxonomy" id="298394"/>
    <lineage>
        <taxon>Bacteria</taxon>
        <taxon>Pseudomonadati</taxon>
        <taxon>Pseudomonadota</taxon>
        <taxon>Gammaproteobacteria</taxon>
        <taxon>Thiotrichales</taxon>
        <taxon>Thiotrichaceae</taxon>
        <taxon>environmental samples</taxon>
    </lineage>
</organism>
<evidence type="ECO:0008006" key="2">
    <source>
        <dbReference type="Google" id="ProtNLM"/>
    </source>
</evidence>
<dbReference type="Pfam" id="PF11306">
    <property type="entry name" value="DUF3108"/>
    <property type="match status" value="1"/>
</dbReference>
<dbReference type="EMBL" id="CACVAV010000200">
    <property type="protein sequence ID" value="CAA6812402.1"/>
    <property type="molecule type" value="Genomic_DNA"/>
</dbReference>
<name>A0A6S6T1B1_9GAMM</name>
<sequence>GKEMLSLPAGQYNCEKIRMIRDNGKRTTTIWLAPELDFVPVKISHNEEGSVIETQLKSYTTR</sequence>
<dbReference type="AlphaFoldDB" id="A0A6S6T1B1"/>